<dbReference type="Proteomes" id="UP000887564">
    <property type="component" value="Unplaced"/>
</dbReference>
<evidence type="ECO:0000313" key="7">
    <source>
        <dbReference type="WBParaSite" id="PEQ_0000749401-mRNA-1"/>
    </source>
</evidence>
<comment type="subcellular location">
    <subcellularLocation>
        <location evidence="1">Membrane</location>
        <topology evidence="1">Multi-pass membrane protein</topology>
    </subcellularLocation>
</comment>
<evidence type="ECO:0000256" key="3">
    <source>
        <dbReference type="ARBA" id="ARBA00022989"/>
    </source>
</evidence>
<sequence>MDDESYYLSVYMRAIVISFSPNYVFFISMRFLAGFFGDSFYTIAFVLSCEVVSGQFRAWIGLVYTIFIFMRSSPRAYNSHLFMVSCAGNLDCVSSAKEIGRRAGVGITGITTLDDKSSTNGRNKGLYHNCKLEKREKSLELPAAIIIVPLLTFFGRRCISYTCLFISGFAVSIAPFIQNQKWVRIFGDCFGKMILGIVYISHPLLVNEMMPTSCRTVLYSLINMFRIIGILLSPLLKYAVCSNNLSTICFTLGALSIAAAICTFALPETRGAPMPEDFEQVDPGPLLRYFMKVRISTA</sequence>
<dbReference type="AlphaFoldDB" id="A0A914RLX1"/>
<dbReference type="GO" id="GO:0022857">
    <property type="term" value="F:transmembrane transporter activity"/>
    <property type="evidence" value="ECO:0007669"/>
    <property type="project" value="InterPro"/>
</dbReference>
<evidence type="ECO:0000256" key="4">
    <source>
        <dbReference type="ARBA" id="ARBA00023136"/>
    </source>
</evidence>
<dbReference type="Gene3D" id="1.20.1250.20">
    <property type="entry name" value="MFS general substrate transporter like domains"/>
    <property type="match status" value="1"/>
</dbReference>
<protein>
    <submittedName>
        <fullName evidence="7">Major facilitator superfamily (MFS) profile domain-containing protein</fullName>
    </submittedName>
</protein>
<organism evidence="6 7">
    <name type="scientific">Parascaris equorum</name>
    <name type="common">Equine roundworm</name>
    <dbReference type="NCBI Taxonomy" id="6256"/>
    <lineage>
        <taxon>Eukaryota</taxon>
        <taxon>Metazoa</taxon>
        <taxon>Ecdysozoa</taxon>
        <taxon>Nematoda</taxon>
        <taxon>Chromadorea</taxon>
        <taxon>Rhabditida</taxon>
        <taxon>Spirurina</taxon>
        <taxon>Ascaridomorpha</taxon>
        <taxon>Ascaridoidea</taxon>
        <taxon>Ascarididae</taxon>
        <taxon>Parascaris</taxon>
    </lineage>
</organism>
<dbReference type="Pfam" id="PF00083">
    <property type="entry name" value="Sugar_tr"/>
    <property type="match status" value="1"/>
</dbReference>
<dbReference type="WBParaSite" id="PEQ_0000749401-mRNA-1">
    <property type="protein sequence ID" value="PEQ_0000749401-mRNA-1"/>
    <property type="gene ID" value="PEQ_0000749401"/>
</dbReference>
<keyword evidence="2 5" id="KW-0812">Transmembrane</keyword>
<dbReference type="InterPro" id="IPR005828">
    <property type="entry name" value="MFS_sugar_transport-like"/>
</dbReference>
<dbReference type="SUPFAM" id="SSF103473">
    <property type="entry name" value="MFS general substrate transporter"/>
    <property type="match status" value="1"/>
</dbReference>
<evidence type="ECO:0000256" key="1">
    <source>
        <dbReference type="ARBA" id="ARBA00004141"/>
    </source>
</evidence>
<proteinExistence type="predicted"/>
<dbReference type="PANTHER" id="PTHR24064">
    <property type="entry name" value="SOLUTE CARRIER FAMILY 22 MEMBER"/>
    <property type="match status" value="1"/>
</dbReference>
<feature type="transmembrane region" description="Helical" evidence="5">
    <location>
        <begin position="245"/>
        <end position="266"/>
    </location>
</feature>
<evidence type="ECO:0000313" key="6">
    <source>
        <dbReference type="Proteomes" id="UP000887564"/>
    </source>
</evidence>
<feature type="transmembrane region" description="Helical" evidence="5">
    <location>
        <begin position="183"/>
        <end position="205"/>
    </location>
</feature>
<feature type="transmembrane region" description="Helical" evidence="5">
    <location>
        <begin position="6"/>
        <end position="24"/>
    </location>
</feature>
<dbReference type="GO" id="GO:0016020">
    <property type="term" value="C:membrane"/>
    <property type="evidence" value="ECO:0007669"/>
    <property type="project" value="UniProtKB-SubCell"/>
</dbReference>
<feature type="transmembrane region" description="Helical" evidence="5">
    <location>
        <begin position="158"/>
        <end position="177"/>
    </location>
</feature>
<evidence type="ECO:0000256" key="5">
    <source>
        <dbReference type="SAM" id="Phobius"/>
    </source>
</evidence>
<dbReference type="InterPro" id="IPR036259">
    <property type="entry name" value="MFS_trans_sf"/>
</dbReference>
<keyword evidence="4 5" id="KW-0472">Membrane</keyword>
<name>A0A914RLX1_PAREQ</name>
<reference evidence="7" key="1">
    <citation type="submission" date="2022-11" db="UniProtKB">
        <authorList>
            <consortium name="WormBaseParasite"/>
        </authorList>
    </citation>
    <scope>IDENTIFICATION</scope>
</reference>
<keyword evidence="6" id="KW-1185">Reference proteome</keyword>
<accession>A0A914RLX1</accession>
<evidence type="ECO:0000256" key="2">
    <source>
        <dbReference type="ARBA" id="ARBA00022692"/>
    </source>
</evidence>
<feature type="transmembrane region" description="Helical" evidence="5">
    <location>
        <begin position="217"/>
        <end position="239"/>
    </location>
</feature>
<keyword evidence="3 5" id="KW-1133">Transmembrane helix</keyword>